<name>A0A8S5PJF7_9CAUD</name>
<organism evidence="2">
    <name type="scientific">Siphoviridae sp. ctL0q1</name>
    <dbReference type="NCBI Taxonomy" id="2825449"/>
    <lineage>
        <taxon>Viruses</taxon>
        <taxon>Duplodnaviria</taxon>
        <taxon>Heunggongvirae</taxon>
        <taxon>Uroviricota</taxon>
        <taxon>Caudoviricetes</taxon>
    </lineage>
</organism>
<proteinExistence type="predicted"/>
<accession>A0A8S5PJF7</accession>
<feature type="domain" description="HNH nuclease" evidence="1">
    <location>
        <begin position="183"/>
        <end position="235"/>
    </location>
</feature>
<evidence type="ECO:0000313" key="2">
    <source>
        <dbReference type="EMBL" id="DAE06856.1"/>
    </source>
</evidence>
<dbReference type="CDD" id="cd00085">
    <property type="entry name" value="HNHc"/>
    <property type="match status" value="1"/>
</dbReference>
<evidence type="ECO:0000259" key="1">
    <source>
        <dbReference type="SMART" id="SM00507"/>
    </source>
</evidence>
<dbReference type="InterPro" id="IPR002711">
    <property type="entry name" value="HNH"/>
</dbReference>
<dbReference type="Gene3D" id="1.10.30.50">
    <property type="match status" value="1"/>
</dbReference>
<sequence>MVYVLDLDGQPLMPTNRHGKIRHLLKDGLAEVVMRCPFTIRLLYDSTCYTQEVVLGVDTGSKHIGLSATTETKELYASDVELRNDIVDLLSTRRQSRRFRRNRKTRYRKARFKNRVSSKKEGWIAPSVQQKIDTHLTVVSKVCRMLPVTRIVVETAAFDIQKIKNPDIQRAEYQQGDQLGFWNVREYVLFRDEHTCQCCKGKSKDKILNVHHIESRKTGGNAPNNLITLCETCHTGYHKGTVQLPKTIKRGMTFRDATFIGIMRWVFYNKLKEVYRSHGVEVQMTFGYITKNTRIAHHLPKGHCVDARCISGHPDVEPIGEIFYQKKVRCHNRQIHNLTILKNGVRKRNQADYLVKGYRLFDKVSYGNKEYFVFGRRQSGFFDLRDLSGNKVNKGSLSYKKIRFLEPRQSYLCERRRMDTQRMRLIAILP</sequence>
<dbReference type="InterPro" id="IPR025938">
    <property type="entry name" value="RRXRR_dom"/>
</dbReference>
<dbReference type="SMART" id="SM00507">
    <property type="entry name" value="HNHc"/>
    <property type="match status" value="1"/>
</dbReference>
<dbReference type="InterPro" id="IPR003615">
    <property type="entry name" value="HNH_nuc"/>
</dbReference>
<dbReference type="InterPro" id="IPR047693">
    <property type="entry name" value="RNA-guided_IscB-like"/>
</dbReference>
<dbReference type="GO" id="GO:0008270">
    <property type="term" value="F:zinc ion binding"/>
    <property type="evidence" value="ECO:0007669"/>
    <property type="project" value="InterPro"/>
</dbReference>
<dbReference type="EMBL" id="BK015443">
    <property type="protein sequence ID" value="DAE06856.1"/>
    <property type="molecule type" value="Genomic_DNA"/>
</dbReference>
<reference evidence="2" key="1">
    <citation type="journal article" date="2021" name="Proc. Natl. Acad. Sci. U.S.A.">
        <title>A Catalog of Tens of Thousands of Viruses from Human Metagenomes Reveals Hidden Associations with Chronic Diseases.</title>
        <authorList>
            <person name="Tisza M.J."/>
            <person name="Buck C.B."/>
        </authorList>
    </citation>
    <scope>NUCLEOTIDE SEQUENCE</scope>
    <source>
        <strain evidence="2">CtL0q1</strain>
    </source>
</reference>
<dbReference type="GO" id="GO:0003676">
    <property type="term" value="F:nucleic acid binding"/>
    <property type="evidence" value="ECO:0007669"/>
    <property type="project" value="InterPro"/>
</dbReference>
<dbReference type="Pfam" id="PF14239">
    <property type="entry name" value="RRXRR"/>
    <property type="match status" value="1"/>
</dbReference>
<dbReference type="Pfam" id="PF01844">
    <property type="entry name" value="HNH"/>
    <property type="match status" value="1"/>
</dbReference>
<dbReference type="NCBIfam" id="NF040563">
    <property type="entry name" value="guided_IscB"/>
    <property type="match status" value="1"/>
</dbReference>
<protein>
    <submittedName>
        <fullName evidence="2">NinG recombination protein</fullName>
    </submittedName>
</protein>
<dbReference type="GO" id="GO:0004519">
    <property type="term" value="F:endonuclease activity"/>
    <property type="evidence" value="ECO:0007669"/>
    <property type="project" value="InterPro"/>
</dbReference>